<gene>
    <name evidence="2" type="ORF">SCALIN_C45_0054</name>
</gene>
<evidence type="ECO:0000256" key="1">
    <source>
        <dbReference type="SAM" id="Phobius"/>
    </source>
</evidence>
<keyword evidence="1" id="KW-0472">Membrane</keyword>
<sequence>MYNKGMLIFISIGWREFEMLGKSYVFRLVIMCAVGMLPILGYAGNTFAASVGVIRGEVTGQRTNASMGNVDVQVTDLNGKLVKSVRSQKDGTFAVSQLPVGEYRVIAGNAPAKKVQVAMAPPVTQVDFQVPEKGYTAFGGMGAGLVAVVGLSVAAAVAGIVIAVNAQDDADDNSDDLDDLRQQLASP</sequence>
<keyword evidence="1" id="KW-0812">Transmembrane</keyword>
<organism evidence="2 3">
    <name type="scientific">Candidatus Scalindua japonica</name>
    <dbReference type="NCBI Taxonomy" id="1284222"/>
    <lineage>
        <taxon>Bacteria</taxon>
        <taxon>Pseudomonadati</taxon>
        <taxon>Planctomycetota</taxon>
        <taxon>Candidatus Brocadiia</taxon>
        <taxon>Candidatus Brocadiales</taxon>
        <taxon>Candidatus Scalinduaceae</taxon>
        <taxon>Candidatus Scalindua</taxon>
    </lineage>
</organism>
<comment type="caution">
    <text evidence="2">The sequence shown here is derived from an EMBL/GenBank/DDBJ whole genome shotgun (WGS) entry which is preliminary data.</text>
</comment>
<proteinExistence type="predicted"/>
<name>A0A286U453_9BACT</name>
<protein>
    <submittedName>
        <fullName evidence="2">Collagen adhesion protein</fullName>
    </submittedName>
</protein>
<feature type="transmembrane region" description="Helical" evidence="1">
    <location>
        <begin position="141"/>
        <end position="164"/>
    </location>
</feature>
<dbReference type="Gene3D" id="2.60.40.1120">
    <property type="entry name" value="Carboxypeptidase-like, regulatory domain"/>
    <property type="match status" value="1"/>
</dbReference>
<dbReference type="EMBL" id="BAOS01000045">
    <property type="protein sequence ID" value="GAX62896.1"/>
    <property type="molecule type" value="Genomic_DNA"/>
</dbReference>
<keyword evidence="1" id="KW-1133">Transmembrane helix</keyword>
<dbReference type="AlphaFoldDB" id="A0A286U453"/>
<dbReference type="SUPFAM" id="SSF49478">
    <property type="entry name" value="Cna protein B-type domain"/>
    <property type="match status" value="1"/>
</dbReference>
<keyword evidence="3" id="KW-1185">Reference proteome</keyword>
<reference evidence="3" key="1">
    <citation type="journal article" date="2017" name="Environ. Microbiol. Rep.">
        <title>Genetic Diversity of Marine Anaerobic Ammonium-Oxidizing Bacteria as Revealed by Genomic and Proteomic Analyses of 'Candidatus Scalindua japonica'.</title>
        <authorList>
            <person name="Oshiki M."/>
            <person name="Mizuto K."/>
            <person name="Kimura Z."/>
            <person name="Kindaichi T."/>
            <person name="Satoh H."/>
            <person name="Okabe S."/>
        </authorList>
    </citation>
    <scope>NUCLEOTIDE SEQUENCE [LARGE SCALE GENOMIC DNA]</scope>
    <source>
        <strain evidence="3">husup-a2</strain>
    </source>
</reference>
<dbReference type="Pfam" id="PF13620">
    <property type="entry name" value="CarboxypepD_reg"/>
    <property type="match status" value="1"/>
</dbReference>
<evidence type="ECO:0000313" key="2">
    <source>
        <dbReference type="EMBL" id="GAX62896.1"/>
    </source>
</evidence>
<evidence type="ECO:0000313" key="3">
    <source>
        <dbReference type="Proteomes" id="UP000218542"/>
    </source>
</evidence>
<accession>A0A286U453</accession>
<dbReference type="Proteomes" id="UP000218542">
    <property type="component" value="Unassembled WGS sequence"/>
</dbReference>
<feature type="transmembrane region" description="Helical" evidence="1">
    <location>
        <begin position="24"/>
        <end position="43"/>
    </location>
</feature>